<evidence type="ECO:0000256" key="1">
    <source>
        <dbReference type="SAM" id="SignalP"/>
    </source>
</evidence>
<keyword evidence="3" id="KW-1185">Reference proteome</keyword>
<comment type="caution">
    <text evidence="2">The sequence shown here is derived from an EMBL/GenBank/DDBJ whole genome shotgun (WGS) entry which is preliminary data.</text>
</comment>
<proteinExistence type="predicted"/>
<keyword evidence="1" id="KW-0732">Signal</keyword>
<accession>A0A9P9IGW1</accession>
<name>A0A9P9IGW1_9PLEO</name>
<reference evidence="2" key="1">
    <citation type="journal article" date="2021" name="Nat. Commun.">
        <title>Genetic determinants of endophytism in the Arabidopsis root mycobiome.</title>
        <authorList>
            <person name="Mesny F."/>
            <person name="Miyauchi S."/>
            <person name="Thiergart T."/>
            <person name="Pickel B."/>
            <person name="Atanasova L."/>
            <person name="Karlsson M."/>
            <person name="Huettel B."/>
            <person name="Barry K.W."/>
            <person name="Haridas S."/>
            <person name="Chen C."/>
            <person name="Bauer D."/>
            <person name="Andreopoulos W."/>
            <person name="Pangilinan J."/>
            <person name="LaButti K."/>
            <person name="Riley R."/>
            <person name="Lipzen A."/>
            <person name="Clum A."/>
            <person name="Drula E."/>
            <person name="Henrissat B."/>
            <person name="Kohler A."/>
            <person name="Grigoriev I.V."/>
            <person name="Martin F.M."/>
            <person name="Hacquard S."/>
        </authorList>
    </citation>
    <scope>NUCLEOTIDE SEQUENCE</scope>
    <source>
        <strain evidence="2">MPI-CAGE-CH-0243</strain>
    </source>
</reference>
<feature type="signal peptide" evidence="1">
    <location>
        <begin position="1"/>
        <end position="16"/>
    </location>
</feature>
<evidence type="ECO:0000313" key="3">
    <source>
        <dbReference type="Proteomes" id="UP000700596"/>
    </source>
</evidence>
<organism evidence="2 3">
    <name type="scientific">Dendryphion nanum</name>
    <dbReference type="NCBI Taxonomy" id="256645"/>
    <lineage>
        <taxon>Eukaryota</taxon>
        <taxon>Fungi</taxon>
        <taxon>Dikarya</taxon>
        <taxon>Ascomycota</taxon>
        <taxon>Pezizomycotina</taxon>
        <taxon>Dothideomycetes</taxon>
        <taxon>Pleosporomycetidae</taxon>
        <taxon>Pleosporales</taxon>
        <taxon>Torulaceae</taxon>
        <taxon>Dendryphion</taxon>
    </lineage>
</organism>
<dbReference type="EMBL" id="JAGMWT010000012">
    <property type="protein sequence ID" value="KAH7118895.1"/>
    <property type="molecule type" value="Genomic_DNA"/>
</dbReference>
<dbReference type="AlphaFoldDB" id="A0A9P9IGW1"/>
<evidence type="ECO:0000313" key="2">
    <source>
        <dbReference type="EMBL" id="KAH7118895.1"/>
    </source>
</evidence>
<gene>
    <name evidence="2" type="ORF">B0J11DRAFT_79836</name>
</gene>
<protein>
    <submittedName>
        <fullName evidence="2">Uncharacterized protein</fullName>
    </submittedName>
</protein>
<feature type="chain" id="PRO_5040246352" evidence="1">
    <location>
        <begin position="17"/>
        <end position="126"/>
    </location>
</feature>
<sequence length="126" mass="13610">MLLFVFTFPSATGADANTCLMENKLVGRVSGGYCVAPSYSPNTISQQSLINAFIDGERCPTTPPQTHGTFRVVIIQARKLAIAPPNNATTFSAADPMLSEYSESQPQGQPSPTVLTFTCMSRRFET</sequence>
<dbReference type="Proteomes" id="UP000700596">
    <property type="component" value="Unassembled WGS sequence"/>
</dbReference>